<proteinExistence type="predicted"/>
<feature type="region of interest" description="Disordered" evidence="1">
    <location>
        <begin position="81"/>
        <end position="153"/>
    </location>
</feature>
<organism evidence="2 3">
    <name type="scientific">Fragilariopsis cylindrus CCMP1102</name>
    <dbReference type="NCBI Taxonomy" id="635003"/>
    <lineage>
        <taxon>Eukaryota</taxon>
        <taxon>Sar</taxon>
        <taxon>Stramenopiles</taxon>
        <taxon>Ochrophyta</taxon>
        <taxon>Bacillariophyta</taxon>
        <taxon>Bacillariophyceae</taxon>
        <taxon>Bacillariophycidae</taxon>
        <taxon>Bacillariales</taxon>
        <taxon>Bacillariaceae</taxon>
        <taxon>Fragilariopsis</taxon>
    </lineage>
</organism>
<evidence type="ECO:0000313" key="3">
    <source>
        <dbReference type="Proteomes" id="UP000095751"/>
    </source>
</evidence>
<feature type="compositionally biased region" description="Low complexity" evidence="1">
    <location>
        <begin position="106"/>
        <end position="134"/>
    </location>
</feature>
<name>A0A1E7ENC7_9STRA</name>
<evidence type="ECO:0000256" key="1">
    <source>
        <dbReference type="SAM" id="MobiDB-lite"/>
    </source>
</evidence>
<keyword evidence="3" id="KW-1185">Reference proteome</keyword>
<gene>
    <name evidence="2" type="ORF">FRACYDRAFT_271977</name>
</gene>
<dbReference type="InParanoid" id="A0A1E7ENC7"/>
<feature type="compositionally biased region" description="Basic and acidic residues" evidence="1">
    <location>
        <begin position="90"/>
        <end position="101"/>
    </location>
</feature>
<reference evidence="2 3" key="1">
    <citation type="submission" date="2016-09" db="EMBL/GenBank/DDBJ databases">
        <title>Extensive genetic diversity and differential bi-allelic expression allows diatom success in the polar Southern Ocean.</title>
        <authorList>
            <consortium name="DOE Joint Genome Institute"/>
            <person name="Mock T."/>
            <person name="Otillar R.P."/>
            <person name="Strauss J."/>
            <person name="Dupont C."/>
            <person name="Frickenhaus S."/>
            <person name="Maumus F."/>
            <person name="Mcmullan M."/>
            <person name="Sanges R."/>
            <person name="Schmutz J."/>
            <person name="Toseland A."/>
            <person name="Valas R."/>
            <person name="Veluchamy A."/>
            <person name="Ward B.J."/>
            <person name="Allen A."/>
            <person name="Barry K."/>
            <person name="Falciatore A."/>
            <person name="Ferrante M."/>
            <person name="Fortunato A.E."/>
            <person name="Gloeckner G."/>
            <person name="Gruber A."/>
            <person name="Hipkin R."/>
            <person name="Janech M."/>
            <person name="Kroth P."/>
            <person name="Leese F."/>
            <person name="Lindquist E."/>
            <person name="Lyon B.R."/>
            <person name="Martin J."/>
            <person name="Mayer C."/>
            <person name="Parker M."/>
            <person name="Quesneville H."/>
            <person name="Raymond J."/>
            <person name="Uhlig C."/>
            <person name="Valentin K.U."/>
            <person name="Worden A.Z."/>
            <person name="Armbrust E.V."/>
            <person name="Bowler C."/>
            <person name="Green B."/>
            <person name="Moulton V."/>
            <person name="Van Oosterhout C."/>
            <person name="Grigoriev I."/>
        </authorList>
    </citation>
    <scope>NUCLEOTIDE SEQUENCE [LARGE SCALE GENOMIC DNA]</scope>
    <source>
        <strain evidence="2 3">CCMP1102</strain>
    </source>
</reference>
<protein>
    <submittedName>
        <fullName evidence="2">Uncharacterized protein</fullName>
    </submittedName>
</protein>
<dbReference type="KEGG" id="fcy:FRACYDRAFT_271977"/>
<dbReference type="EMBL" id="KV784386">
    <property type="protein sequence ID" value="OEU07307.1"/>
    <property type="molecule type" value="Genomic_DNA"/>
</dbReference>
<dbReference type="Proteomes" id="UP000095751">
    <property type="component" value="Unassembled WGS sequence"/>
</dbReference>
<accession>A0A1E7ENC7</accession>
<dbReference type="AlphaFoldDB" id="A0A1E7ENC7"/>
<evidence type="ECO:0000313" key="2">
    <source>
        <dbReference type="EMBL" id="OEU07307.1"/>
    </source>
</evidence>
<sequence>MVSRGRKRYLNQQHQRWQQQQQYACINSNCQPAVYINYINNHHNNNNNNIPSLSPSTSYFSNNQQQYYDWTMSVCSTNYGDNDSNSGWEDVDHNQKYDNNTHHLQHQQVRQPQGQSQSSQQDIYYQQQPSSSPYGVIKNIKSGKDDNDGGWVD</sequence>